<proteinExistence type="predicted"/>
<feature type="chain" id="PRO_5030106752" evidence="1">
    <location>
        <begin position="20"/>
        <end position="460"/>
    </location>
</feature>
<evidence type="ECO:0000256" key="1">
    <source>
        <dbReference type="SAM" id="SignalP"/>
    </source>
</evidence>
<keyword evidence="1" id="KW-0732">Signal</keyword>
<organism evidence="2 3">
    <name type="scientific">Persicimonas caeni</name>
    <dbReference type="NCBI Taxonomy" id="2292766"/>
    <lineage>
        <taxon>Bacteria</taxon>
        <taxon>Deltaproteobacteria</taxon>
        <taxon>Bradymonadales</taxon>
        <taxon>Bradymonadaceae</taxon>
        <taxon>Persicimonas</taxon>
    </lineage>
</organism>
<dbReference type="OrthoDB" id="5484667at2"/>
<dbReference type="Proteomes" id="UP000315995">
    <property type="component" value="Chromosome"/>
</dbReference>
<dbReference type="AlphaFoldDB" id="A0A4Y6PZJ5"/>
<keyword evidence="3" id="KW-1185">Reference proteome</keyword>
<evidence type="ECO:0000313" key="2">
    <source>
        <dbReference type="EMBL" id="QDG53748.1"/>
    </source>
</evidence>
<sequence length="460" mass="46818">MPRLWVGLAALFVLMIGLAGCGEDDTSAVESCSFHSDCPVGTSCNYEGKCIEAACSNCENEPSLVCLVTDEHPEGVCSVPECSSDGDCAEGESCQEGLCTDGSTVGDCQSDADCADGEKCNLANECVPDDSTGCTTSDDCGDGEYCDQDAGSCAVGDCYDSTDCADSETCDTNNTCVPDGTDPCGGCPQGQTCNTQTSQCEVTGTEPCGGSCPSGQVCNTQTDQCEPEQNCDPACTDGQICDTTSGTCIDNNCPPGTPEPSDCAADPVYNKFDADGCFCAQCLSDSDCDTGAGETCNPNGECIVCNESCDPSQGGNACSDPGFYCVSNCCIECVGNSDCPQGEVCVDGSCGAPPDCSVDPSACTGGMVCNQSTGQCEMPQSGTSCSSDADCQQGQFCDPSTQTCQSLIGDGSGMTCDPQCPSGPDACIFGMMCTCPQDAMPWEQVCPSGQVCLIGVCIAL</sequence>
<dbReference type="EMBL" id="CP041186">
    <property type="protein sequence ID" value="QDG53748.1"/>
    <property type="molecule type" value="Genomic_DNA"/>
</dbReference>
<protein>
    <submittedName>
        <fullName evidence="2">Uncharacterized protein</fullName>
    </submittedName>
</protein>
<name>A0A4Y6PZJ5_PERCE</name>
<dbReference type="RefSeq" id="WP_141200202.1">
    <property type="nucleotide sequence ID" value="NZ_CP041186.1"/>
</dbReference>
<gene>
    <name evidence="2" type="ORF">FIV42_24290</name>
</gene>
<evidence type="ECO:0000313" key="3">
    <source>
        <dbReference type="Proteomes" id="UP000315995"/>
    </source>
</evidence>
<accession>A0A5B8YHC4</accession>
<feature type="signal peptide" evidence="1">
    <location>
        <begin position="1"/>
        <end position="19"/>
    </location>
</feature>
<dbReference type="PROSITE" id="PS51257">
    <property type="entry name" value="PROKAR_LIPOPROTEIN"/>
    <property type="match status" value="1"/>
</dbReference>
<reference evidence="2 3" key="1">
    <citation type="submission" date="2019-06" db="EMBL/GenBank/DDBJ databases">
        <title>Persicimonas caeni gen. nov., sp. nov., a predatory bacterium isolated from solar saltern.</title>
        <authorList>
            <person name="Wang S."/>
        </authorList>
    </citation>
    <scope>NUCLEOTIDE SEQUENCE [LARGE SCALE GENOMIC DNA]</scope>
    <source>
        <strain evidence="2 3">YN101</strain>
    </source>
</reference>
<accession>A0A4Y6PZJ5</accession>